<dbReference type="SUPFAM" id="SSF50447">
    <property type="entry name" value="Translation proteins"/>
    <property type="match status" value="1"/>
</dbReference>
<accession>A0A2U9IXP5</accession>
<gene>
    <name evidence="1" type="ORF">DFR87_09995</name>
</gene>
<sequence length="93" mass="10595">MRSTKLVPIGTLKSIVLEDKWLIQGDPNHDYSKVDPSGLVILDSRQRRVGKVLDVLGNIRSPYLLVEPLTKDVPNGKLVLEVPQSKHHRKHRR</sequence>
<protein>
    <submittedName>
        <fullName evidence="1">H/ACA RNA-protein complex protein Gar1</fullName>
    </submittedName>
</protein>
<evidence type="ECO:0000313" key="1">
    <source>
        <dbReference type="EMBL" id="AWS00676.1"/>
    </source>
</evidence>
<dbReference type="InterPro" id="IPR009000">
    <property type="entry name" value="Transl_B-barrel_sf"/>
</dbReference>
<dbReference type="EMBL" id="CP029287">
    <property type="protein sequence ID" value="AWS00676.1"/>
    <property type="molecule type" value="Genomic_DNA"/>
</dbReference>
<keyword evidence="2" id="KW-1185">Reference proteome</keyword>
<proteinExistence type="predicted"/>
<reference evidence="1" key="1">
    <citation type="submission" date="2018-05" db="EMBL/GenBank/DDBJ databases">
        <title>Complete Genome Sequences of Extremely Thermoacidophilic, Metal-Mobilizing Type-Strain Members of the Archaeal Family Sulfolobaceae: Acidianus brierleyi DSM-1651T, Acidianus sulfidivorans DSM-18786T, Metallosphaera hakonensis DSM-7519T, and Metallosphaera prunae DSM-10039T.</title>
        <authorList>
            <person name="Counts J.A."/>
            <person name="Kelly R.M."/>
        </authorList>
    </citation>
    <scope>NUCLEOTIDE SEQUENCE [LARGE SCALE GENOMIC DNA]</scope>
    <source>
        <strain evidence="1">HO1-1</strain>
    </source>
</reference>
<dbReference type="Proteomes" id="UP000247586">
    <property type="component" value="Chromosome"/>
</dbReference>
<dbReference type="STRING" id="1293036.GCA_001315825_00623"/>
<dbReference type="KEGG" id="mhk:DFR87_09995"/>
<organism evidence="1 2">
    <name type="scientific">Metallosphaera hakonensis JCM 8857 = DSM 7519</name>
    <dbReference type="NCBI Taxonomy" id="1293036"/>
    <lineage>
        <taxon>Archaea</taxon>
        <taxon>Thermoproteota</taxon>
        <taxon>Thermoprotei</taxon>
        <taxon>Sulfolobales</taxon>
        <taxon>Sulfolobaceae</taxon>
        <taxon>Metallosphaera</taxon>
    </lineage>
</organism>
<dbReference type="RefSeq" id="WP_054836242.1">
    <property type="nucleotide sequence ID" value="NZ_BBBA01000002.1"/>
</dbReference>
<name>A0A2U9IXP5_9CREN</name>
<dbReference type="NCBIfam" id="NF009627">
    <property type="entry name" value="PRK13149.1-1"/>
    <property type="match status" value="1"/>
</dbReference>
<dbReference type="OrthoDB" id="60264at2157"/>
<dbReference type="AlphaFoldDB" id="A0A2U9IXP5"/>
<dbReference type="Gene3D" id="2.40.10.230">
    <property type="entry name" value="Probable tRNA pseudouridine synthase domain"/>
    <property type="match status" value="1"/>
</dbReference>
<evidence type="ECO:0000313" key="2">
    <source>
        <dbReference type="Proteomes" id="UP000247586"/>
    </source>
</evidence>
<dbReference type="InterPro" id="IPR038664">
    <property type="entry name" value="Gar1/Naf1_Cbf5-bd_sf"/>
</dbReference>